<proteinExistence type="predicted"/>
<feature type="compositionally biased region" description="Low complexity" evidence="1">
    <location>
        <begin position="149"/>
        <end position="160"/>
    </location>
</feature>
<dbReference type="Proteomes" id="UP001642360">
    <property type="component" value="Unassembled WGS sequence"/>
</dbReference>
<dbReference type="SMART" id="SM00456">
    <property type="entry name" value="WW"/>
    <property type="match status" value="1"/>
</dbReference>
<comment type="caution">
    <text evidence="3">The sequence shown here is derived from an EMBL/GenBank/DDBJ whole genome shotgun (WGS) entry which is preliminary data.</text>
</comment>
<feature type="region of interest" description="Disordered" evidence="1">
    <location>
        <begin position="149"/>
        <end position="195"/>
    </location>
</feature>
<feature type="domain" description="WW" evidence="2">
    <location>
        <begin position="110"/>
        <end position="143"/>
    </location>
</feature>
<reference evidence="3 4" key="1">
    <citation type="submission" date="2024-02" db="EMBL/GenBank/DDBJ databases">
        <authorList>
            <person name="Vignale AGUSTIN F."/>
            <person name="Sosa J E."/>
            <person name="Modenutti C."/>
        </authorList>
    </citation>
    <scope>NUCLEOTIDE SEQUENCE [LARGE SCALE GENOMIC DNA]</scope>
</reference>
<name>A0ABC8U8K7_9AQUA</name>
<dbReference type="InterPro" id="IPR036020">
    <property type="entry name" value="WW_dom_sf"/>
</dbReference>
<dbReference type="EMBL" id="CAUOFW020006835">
    <property type="protein sequence ID" value="CAK9176448.1"/>
    <property type="molecule type" value="Genomic_DNA"/>
</dbReference>
<dbReference type="CDD" id="cd00201">
    <property type="entry name" value="WW"/>
    <property type="match status" value="1"/>
</dbReference>
<keyword evidence="4" id="KW-1185">Reference proteome</keyword>
<dbReference type="Gene3D" id="2.20.70.10">
    <property type="match status" value="1"/>
</dbReference>
<gene>
    <name evidence="3" type="ORF">ILEXP_LOCUS46307</name>
</gene>
<sequence>MDSYLFLSLSQSAAAIASTSTSITFSVSSNDFTAEKNSSANQQQQLLQPQHQSPSQLAQMISQQKKTLQLPWPWIIPETVANTPAIPAVGDVPPVTSAALAVPIANRAVAPAKCNWTEHTSPDGYKYSYNSTTGESKWEKLEELTLYEQQQQKPSVQQPQTLSHPQGLFTANSSDTTNAAPNTTSDTASKPASTPSAVGPNFSIFIDSKGCGAPKYSGIWLYTITWIN</sequence>
<evidence type="ECO:0000256" key="1">
    <source>
        <dbReference type="SAM" id="MobiDB-lite"/>
    </source>
</evidence>
<evidence type="ECO:0000313" key="3">
    <source>
        <dbReference type="EMBL" id="CAK9176448.1"/>
    </source>
</evidence>
<organism evidence="3 4">
    <name type="scientific">Ilex paraguariensis</name>
    <name type="common">yerba mate</name>
    <dbReference type="NCBI Taxonomy" id="185542"/>
    <lineage>
        <taxon>Eukaryota</taxon>
        <taxon>Viridiplantae</taxon>
        <taxon>Streptophyta</taxon>
        <taxon>Embryophyta</taxon>
        <taxon>Tracheophyta</taxon>
        <taxon>Spermatophyta</taxon>
        <taxon>Magnoliopsida</taxon>
        <taxon>eudicotyledons</taxon>
        <taxon>Gunneridae</taxon>
        <taxon>Pentapetalae</taxon>
        <taxon>asterids</taxon>
        <taxon>campanulids</taxon>
        <taxon>Aquifoliales</taxon>
        <taxon>Aquifoliaceae</taxon>
        <taxon>Ilex</taxon>
    </lineage>
</organism>
<protein>
    <recommendedName>
        <fullName evidence="2">WW domain-containing protein</fullName>
    </recommendedName>
</protein>
<evidence type="ECO:0000259" key="2">
    <source>
        <dbReference type="PROSITE" id="PS50020"/>
    </source>
</evidence>
<dbReference type="SUPFAM" id="SSF51045">
    <property type="entry name" value="WW domain"/>
    <property type="match status" value="1"/>
</dbReference>
<dbReference type="AlphaFoldDB" id="A0ABC8U8K7"/>
<dbReference type="PROSITE" id="PS50020">
    <property type="entry name" value="WW_DOMAIN_2"/>
    <property type="match status" value="1"/>
</dbReference>
<feature type="compositionally biased region" description="Polar residues" evidence="1">
    <location>
        <begin position="161"/>
        <end position="195"/>
    </location>
</feature>
<dbReference type="InterPro" id="IPR001202">
    <property type="entry name" value="WW_dom"/>
</dbReference>
<accession>A0ABC8U8K7</accession>
<evidence type="ECO:0000313" key="4">
    <source>
        <dbReference type="Proteomes" id="UP001642360"/>
    </source>
</evidence>